<keyword evidence="4" id="KW-1185">Reference proteome</keyword>
<dbReference type="Pfam" id="PF03237">
    <property type="entry name" value="Terminase_6N"/>
    <property type="match status" value="1"/>
</dbReference>
<evidence type="ECO:0000313" key="4">
    <source>
        <dbReference type="Proteomes" id="UP000587415"/>
    </source>
</evidence>
<proteinExistence type="predicted"/>
<dbReference type="InterPro" id="IPR035421">
    <property type="entry name" value="Terminase_6C"/>
</dbReference>
<sequence>MSGGGGLLEAAALGETMWARTAHDGQRAPEWDWRTWVFLGGRGAGKTRAGAEWVWETAARLGAGGRIALVGPTLFDARSVMVEGPSGVLSLPYRSGAKYVPSLRRVTFPGGAVGLLFSAEEPERLRGPQFHAAWGDEVCAWGRGEEVLAMLRLGLRLGEGPRLVLTSTPKPGRLMRGVLAESACARTDAPTAANAANLAPGFLEAMQDLYGGTRRAAQELEGRLLEAEGALFSLADVERAKEAGAAWEGACEVVVVAVDPPAGTLSGRPRDACGIVAVGRRAGRLMVLADRTAAGLSPECWAARVRRTAEEFGAARVVVESNNGGAMAEAVLKASGLTMAVRRVHASLGKVARAEPVAALYEQGRVAHAAGLEALEEELMGLGGEEAGGRSPDRADALVWAVTDLMPGRGGAGPRVRVL</sequence>
<feature type="domain" description="Terminase large subunit gp17-like C-terminal" evidence="2">
    <location>
        <begin position="257"/>
        <end position="402"/>
    </location>
</feature>
<gene>
    <name evidence="3" type="ORF">GGQ87_000820</name>
</gene>
<protein>
    <submittedName>
        <fullName evidence="3">Phage terminase large subunit-like protein</fullName>
    </submittedName>
</protein>
<comment type="caution">
    <text evidence="3">The sequence shown here is derived from an EMBL/GenBank/DDBJ whole genome shotgun (WGS) entry which is preliminary data.</text>
</comment>
<dbReference type="EMBL" id="JAATJM010000001">
    <property type="protein sequence ID" value="NJC40562.1"/>
    <property type="molecule type" value="Genomic_DNA"/>
</dbReference>
<dbReference type="Proteomes" id="UP000587415">
    <property type="component" value="Unassembled WGS sequence"/>
</dbReference>
<evidence type="ECO:0000259" key="2">
    <source>
        <dbReference type="Pfam" id="PF17289"/>
    </source>
</evidence>
<dbReference type="Pfam" id="PF17289">
    <property type="entry name" value="Terminase_6C"/>
    <property type="match status" value="1"/>
</dbReference>
<evidence type="ECO:0000256" key="1">
    <source>
        <dbReference type="ARBA" id="ARBA00022612"/>
    </source>
</evidence>
<organism evidence="3 4">
    <name type="scientific">Brevundimonas alba</name>
    <dbReference type="NCBI Taxonomy" id="74314"/>
    <lineage>
        <taxon>Bacteria</taxon>
        <taxon>Pseudomonadati</taxon>
        <taxon>Pseudomonadota</taxon>
        <taxon>Alphaproteobacteria</taxon>
        <taxon>Caulobacterales</taxon>
        <taxon>Caulobacteraceae</taxon>
        <taxon>Brevundimonas</taxon>
    </lineage>
</organism>
<name>A0A7X5YJ65_9CAUL</name>
<dbReference type="Gene3D" id="3.30.420.240">
    <property type="match status" value="1"/>
</dbReference>
<accession>A0A7X5YJ65</accession>
<dbReference type="InterPro" id="IPR027417">
    <property type="entry name" value="P-loop_NTPase"/>
</dbReference>
<keyword evidence="1" id="KW-1188">Viral release from host cell</keyword>
<evidence type="ECO:0000313" key="3">
    <source>
        <dbReference type="EMBL" id="NJC40562.1"/>
    </source>
</evidence>
<dbReference type="RefSeq" id="WP_342448299.1">
    <property type="nucleotide sequence ID" value="NZ_JAATJM010000001.1"/>
</dbReference>
<reference evidence="3 4" key="1">
    <citation type="submission" date="2020-03" db="EMBL/GenBank/DDBJ databases">
        <title>Genomic Encyclopedia of Type Strains, Phase IV (KMG-IV): sequencing the most valuable type-strain genomes for metagenomic binning, comparative biology and taxonomic classification.</title>
        <authorList>
            <person name="Goeker M."/>
        </authorList>
    </citation>
    <scope>NUCLEOTIDE SEQUENCE [LARGE SCALE GENOMIC DNA]</scope>
    <source>
        <strain evidence="3 4">DSM 4736</strain>
    </source>
</reference>
<dbReference type="Gene3D" id="3.40.50.300">
    <property type="entry name" value="P-loop containing nucleotide triphosphate hydrolases"/>
    <property type="match status" value="1"/>
</dbReference>
<dbReference type="AlphaFoldDB" id="A0A7X5YJ65"/>